<dbReference type="RefSeq" id="WP_068002676.1">
    <property type="nucleotide sequence ID" value="NZ_FOFM01000006.1"/>
</dbReference>
<dbReference type="STRING" id="989403.SAMN05421798_106150"/>
<gene>
    <name evidence="9" type="ORF">PsAD2_00879</name>
</gene>
<keyword evidence="5 8" id="KW-0732">Signal</keyword>
<dbReference type="EMBL" id="LMCB01000004">
    <property type="protein sequence ID" value="KZL21580.1"/>
    <property type="molecule type" value="Genomic_DNA"/>
</dbReference>
<evidence type="ECO:0000256" key="8">
    <source>
        <dbReference type="SAM" id="SignalP"/>
    </source>
</evidence>
<evidence type="ECO:0000313" key="10">
    <source>
        <dbReference type="Proteomes" id="UP000076577"/>
    </source>
</evidence>
<comment type="similarity">
    <text evidence="2">Belongs to the OmpP1/FadL family.</text>
</comment>
<dbReference type="Proteomes" id="UP000076577">
    <property type="component" value="Unassembled WGS sequence"/>
</dbReference>
<keyword evidence="7" id="KW-0998">Cell outer membrane</keyword>
<dbReference type="OrthoDB" id="6679728at2"/>
<evidence type="ECO:0000256" key="5">
    <source>
        <dbReference type="ARBA" id="ARBA00022729"/>
    </source>
</evidence>
<feature type="signal peptide" evidence="8">
    <location>
        <begin position="1"/>
        <end position="26"/>
    </location>
</feature>
<dbReference type="PATRIC" id="fig|989403.3.peg.936"/>
<dbReference type="PANTHER" id="PTHR35093:SF8">
    <property type="entry name" value="OUTER MEMBRANE PROTEIN NMB0088-RELATED"/>
    <property type="match status" value="1"/>
</dbReference>
<sequence length="420" mass="45085">MRVLKSMARTTILGCVVSMVPVAAFAGGWSTEGIAGYDLLFAEERFGFEFQSTYGIRNVDFENASTTIDRGDGSGPVSTDLLPFDTDDSADNVAANLWVGAGSVKFGLTDNLDFFARVSEPFEVRELPGLDWNGQFAVGETKADSVAVDGMLSYKHEVSDGRFFRVFGGVRALQLSYGQAANQLVDHPLYGPTPVGTSIDADSELQFGYRIGAAYEMPEIALRALVAYESAIDVELDGVLSANGASQFATYSSATLPQSIEAKIQSGVAPGWLVSLGVKWTDWSVLDSISVDALNPVTGDLLLGDAVVRDLSYSDGWIVEAGVAHQLSDKLVIGGAVTWDKGIGGPYSDYYAFGLGGTYDIGEHVKLSLGGRAIYKTAGEGNYNIVKIDRSTGDYNTVNTDYEYDSSWNFALSTKLRFAF</sequence>
<dbReference type="GO" id="GO:0015483">
    <property type="term" value="F:long-chain fatty acid transporting porin activity"/>
    <property type="evidence" value="ECO:0007669"/>
    <property type="project" value="TreeGrafter"/>
</dbReference>
<dbReference type="AlphaFoldDB" id="A0A166AUV4"/>
<keyword evidence="6" id="KW-0472">Membrane</keyword>
<dbReference type="InterPro" id="IPR005017">
    <property type="entry name" value="OMPP1/FadL/TodX"/>
</dbReference>
<evidence type="ECO:0000256" key="4">
    <source>
        <dbReference type="ARBA" id="ARBA00022692"/>
    </source>
</evidence>
<comment type="subcellular location">
    <subcellularLocation>
        <location evidence="1">Cell outer membrane</location>
        <topology evidence="1">Multi-pass membrane protein</topology>
    </subcellularLocation>
</comment>
<evidence type="ECO:0000256" key="6">
    <source>
        <dbReference type="ARBA" id="ARBA00023136"/>
    </source>
</evidence>
<name>A0A166AUV4_9HYPH</name>
<feature type="chain" id="PRO_5007870907" evidence="8">
    <location>
        <begin position="27"/>
        <end position="420"/>
    </location>
</feature>
<evidence type="ECO:0000256" key="7">
    <source>
        <dbReference type="ARBA" id="ARBA00023237"/>
    </source>
</evidence>
<evidence type="ECO:0000256" key="1">
    <source>
        <dbReference type="ARBA" id="ARBA00004571"/>
    </source>
</evidence>
<evidence type="ECO:0000256" key="2">
    <source>
        <dbReference type="ARBA" id="ARBA00008163"/>
    </source>
</evidence>
<protein>
    <submittedName>
        <fullName evidence="9">Outer membrane protein transport protein (OMPP1/FadL/TodX)</fullName>
    </submittedName>
</protein>
<keyword evidence="10" id="KW-1185">Reference proteome</keyword>
<reference evidence="9 10" key="1">
    <citation type="journal article" date="2016" name="Front. Microbiol.">
        <title>Comparative Genomic Analysis Reveals a Diverse Repertoire of Genes Involved in Prokaryote-Eukaryote Interactions within the Pseudovibrio Genus.</title>
        <authorList>
            <person name="Romano S."/>
            <person name="Fernandez-Guerra A."/>
            <person name="Reen F.J."/>
            <person name="Glockner F.O."/>
            <person name="Crowley S.P."/>
            <person name="O'Sullivan O."/>
            <person name="Cotter P.D."/>
            <person name="Adams C."/>
            <person name="Dobson A.D."/>
            <person name="O'Gara F."/>
        </authorList>
    </citation>
    <scope>NUCLEOTIDE SEQUENCE [LARGE SCALE GENOMIC DNA]</scope>
    <source>
        <strain evidence="9 10">Ad2</strain>
    </source>
</reference>
<organism evidence="9 10">
    <name type="scientific">Pseudovibrio axinellae</name>
    <dbReference type="NCBI Taxonomy" id="989403"/>
    <lineage>
        <taxon>Bacteria</taxon>
        <taxon>Pseudomonadati</taxon>
        <taxon>Pseudomonadota</taxon>
        <taxon>Alphaproteobacteria</taxon>
        <taxon>Hyphomicrobiales</taxon>
        <taxon>Stappiaceae</taxon>
        <taxon>Pseudovibrio</taxon>
    </lineage>
</organism>
<dbReference type="Gene3D" id="2.40.160.60">
    <property type="entry name" value="Outer membrane protein transport protein (OMPP1/FadL/TodX)"/>
    <property type="match status" value="1"/>
</dbReference>
<keyword evidence="3" id="KW-1134">Transmembrane beta strand</keyword>
<evidence type="ECO:0000256" key="3">
    <source>
        <dbReference type="ARBA" id="ARBA00022452"/>
    </source>
</evidence>
<keyword evidence="4" id="KW-0812">Transmembrane</keyword>
<comment type="caution">
    <text evidence="9">The sequence shown here is derived from an EMBL/GenBank/DDBJ whole genome shotgun (WGS) entry which is preliminary data.</text>
</comment>
<dbReference type="PANTHER" id="PTHR35093">
    <property type="entry name" value="OUTER MEMBRANE PROTEIN NMB0088-RELATED"/>
    <property type="match status" value="1"/>
</dbReference>
<evidence type="ECO:0000313" key="9">
    <source>
        <dbReference type="EMBL" id="KZL21580.1"/>
    </source>
</evidence>
<dbReference type="Pfam" id="PF03349">
    <property type="entry name" value="Toluene_X"/>
    <property type="match status" value="1"/>
</dbReference>
<accession>A0A166AUV4</accession>
<dbReference type="SUPFAM" id="SSF56935">
    <property type="entry name" value="Porins"/>
    <property type="match status" value="1"/>
</dbReference>
<dbReference type="GO" id="GO:0009279">
    <property type="term" value="C:cell outer membrane"/>
    <property type="evidence" value="ECO:0007669"/>
    <property type="project" value="UniProtKB-SubCell"/>
</dbReference>
<proteinExistence type="inferred from homology"/>